<name>A0A820JMQ4_9BILA</name>
<evidence type="ECO:0000313" key="2">
    <source>
        <dbReference type="Proteomes" id="UP000663874"/>
    </source>
</evidence>
<organism evidence="1 2">
    <name type="scientific">Rotaria sordida</name>
    <dbReference type="NCBI Taxonomy" id="392033"/>
    <lineage>
        <taxon>Eukaryota</taxon>
        <taxon>Metazoa</taxon>
        <taxon>Spiralia</taxon>
        <taxon>Gnathifera</taxon>
        <taxon>Rotifera</taxon>
        <taxon>Eurotatoria</taxon>
        <taxon>Bdelloidea</taxon>
        <taxon>Philodinida</taxon>
        <taxon>Philodinidae</taxon>
        <taxon>Rotaria</taxon>
    </lineage>
</organism>
<protein>
    <submittedName>
        <fullName evidence="1">Uncharacterized protein</fullName>
    </submittedName>
</protein>
<reference evidence="1" key="1">
    <citation type="submission" date="2021-02" db="EMBL/GenBank/DDBJ databases">
        <authorList>
            <person name="Nowell W R."/>
        </authorList>
    </citation>
    <scope>NUCLEOTIDE SEQUENCE</scope>
</reference>
<comment type="caution">
    <text evidence="1">The sequence shown here is derived from an EMBL/GenBank/DDBJ whole genome shotgun (WGS) entry which is preliminary data.</text>
</comment>
<feature type="non-terminal residue" evidence="1">
    <location>
        <position position="1"/>
    </location>
</feature>
<dbReference type="EMBL" id="CAJOBE010041711">
    <property type="protein sequence ID" value="CAF4328386.1"/>
    <property type="molecule type" value="Genomic_DNA"/>
</dbReference>
<proteinExistence type="predicted"/>
<evidence type="ECO:0000313" key="1">
    <source>
        <dbReference type="EMBL" id="CAF4328386.1"/>
    </source>
</evidence>
<dbReference type="Proteomes" id="UP000663874">
    <property type="component" value="Unassembled WGS sequence"/>
</dbReference>
<accession>A0A820JMQ4</accession>
<dbReference type="AlphaFoldDB" id="A0A820JMQ4"/>
<sequence length="51" mass="5956">FPTLNLLRSDHSTLTIDQWNLISNLSHCYDEYGGILLGEHYIREQNLLPLK</sequence>
<gene>
    <name evidence="1" type="ORF">FNK824_LOCUS41592</name>
</gene>